<evidence type="ECO:0000313" key="2">
    <source>
        <dbReference type="EMBL" id="KNX43102.1"/>
    </source>
</evidence>
<dbReference type="STRING" id="74031.SAMN04488077_10874"/>
<dbReference type="InterPro" id="IPR017495">
    <property type="entry name" value="PuhC"/>
</dbReference>
<dbReference type="Proteomes" id="UP000037046">
    <property type="component" value="Unassembled WGS sequence"/>
</dbReference>
<evidence type="ECO:0008006" key="4">
    <source>
        <dbReference type="Google" id="ProtNLM"/>
    </source>
</evidence>
<keyword evidence="1" id="KW-0472">Membrane</keyword>
<proteinExistence type="predicted"/>
<protein>
    <recommendedName>
        <fullName evidence="4">Photosynthetic complex assembly protein</fullName>
    </recommendedName>
</protein>
<dbReference type="PATRIC" id="fig|74031.6.peg.236"/>
<keyword evidence="1" id="KW-1133">Transmembrane helix</keyword>
<reference evidence="3" key="1">
    <citation type="submission" date="2015-07" db="EMBL/GenBank/DDBJ databases">
        <title>Draft Genome Sequence of Roseovarius tolerans EL-164, a producer of N-Acylated Alanine Methyl Esters (NAMEs).</title>
        <authorList>
            <person name="Voget S."/>
            <person name="Bruns H."/>
            <person name="Wagner-Doebler I."/>
            <person name="Schulz S."/>
            <person name="Daniel R."/>
        </authorList>
    </citation>
    <scope>NUCLEOTIDE SEQUENCE [LARGE SCALE GENOMIC DNA]</scope>
    <source>
        <strain evidence="3">EL-164</strain>
    </source>
</reference>
<dbReference type="OrthoDB" id="7848123at2"/>
<dbReference type="EMBL" id="LGVV01000002">
    <property type="protein sequence ID" value="KNX43102.1"/>
    <property type="molecule type" value="Genomic_DNA"/>
</dbReference>
<organism evidence="2 3">
    <name type="scientific">Roseovarius tolerans</name>
    <dbReference type="NCBI Taxonomy" id="74031"/>
    <lineage>
        <taxon>Bacteria</taxon>
        <taxon>Pseudomonadati</taxon>
        <taxon>Pseudomonadota</taxon>
        <taxon>Alphaproteobacteria</taxon>
        <taxon>Rhodobacterales</taxon>
        <taxon>Roseobacteraceae</taxon>
        <taxon>Roseovarius</taxon>
    </lineage>
</organism>
<evidence type="ECO:0000256" key="1">
    <source>
        <dbReference type="SAM" id="Phobius"/>
    </source>
</evidence>
<sequence>MSDASAPRYKTPQDRDLVPRMMVRAMLVLVLSVLAIVSYARFTDAPLVSTPPESAVVLERQMFLSGDMGGRATVLDANGSVIAKLSPEEGGFIAGVERVINRERIKHDVARTGPVTVRQHENGRLSIHDPSTGWRADLMGFGADNAAAFAKLLAN</sequence>
<accession>A0A0L6CZ50</accession>
<name>A0A0L6CZ50_9RHOB</name>
<evidence type="ECO:0000313" key="3">
    <source>
        <dbReference type="Proteomes" id="UP000037046"/>
    </source>
</evidence>
<dbReference type="NCBIfam" id="TIGR03054">
    <property type="entry name" value="photo_alph_chp1"/>
    <property type="match status" value="1"/>
</dbReference>
<dbReference type="AlphaFoldDB" id="A0A0L6CZ50"/>
<feature type="transmembrane region" description="Helical" evidence="1">
    <location>
        <begin position="21"/>
        <end position="42"/>
    </location>
</feature>
<comment type="caution">
    <text evidence="2">The sequence shown here is derived from an EMBL/GenBank/DDBJ whole genome shotgun (WGS) entry which is preliminary data.</text>
</comment>
<keyword evidence="1" id="KW-0812">Transmembrane</keyword>
<gene>
    <name evidence="2" type="ORF">ROTO_02310</name>
</gene>
<keyword evidence="3" id="KW-1185">Reference proteome</keyword>
<dbReference type="RefSeq" id="WP_050661193.1">
    <property type="nucleotide sequence ID" value="NZ_CP118494.1"/>
</dbReference>